<dbReference type="RefSeq" id="WP_123742274.1">
    <property type="nucleotide sequence ID" value="NZ_RJKM01000001.1"/>
</dbReference>
<name>A0A3N1H139_9PSEU</name>
<gene>
    <name evidence="2" type="ORF">EDD40_1518</name>
</gene>
<dbReference type="OrthoDB" id="3675359at2"/>
<evidence type="ECO:0000313" key="3">
    <source>
        <dbReference type="Proteomes" id="UP000268727"/>
    </source>
</evidence>
<feature type="domain" description="HTH cro/C1-type" evidence="1">
    <location>
        <begin position="15"/>
        <end position="74"/>
    </location>
</feature>
<protein>
    <submittedName>
        <fullName evidence="2">Helix-turn-helix protein</fullName>
    </submittedName>
</protein>
<evidence type="ECO:0000313" key="2">
    <source>
        <dbReference type="EMBL" id="ROP36253.1"/>
    </source>
</evidence>
<dbReference type="Gene3D" id="1.10.260.40">
    <property type="entry name" value="lambda repressor-like DNA-binding domains"/>
    <property type="match status" value="1"/>
</dbReference>
<dbReference type="InterPro" id="IPR001387">
    <property type="entry name" value="Cro/C1-type_HTH"/>
</dbReference>
<dbReference type="InterPro" id="IPR010982">
    <property type="entry name" value="Lambda_DNA-bd_dom_sf"/>
</dbReference>
<sequence>MAHGRPSYRFDGDGLRTRRETGGMSLRALAKRCEQHGYRVGDSQLSKIERGLCTPRPGLLRVLARIFNVPTEALLLSATSAA</sequence>
<accession>A0A3N1H139</accession>
<dbReference type="Pfam" id="PF13560">
    <property type="entry name" value="HTH_31"/>
    <property type="match status" value="1"/>
</dbReference>
<dbReference type="EMBL" id="RJKM01000001">
    <property type="protein sequence ID" value="ROP36253.1"/>
    <property type="molecule type" value="Genomic_DNA"/>
</dbReference>
<dbReference type="SMART" id="SM00530">
    <property type="entry name" value="HTH_XRE"/>
    <property type="match status" value="1"/>
</dbReference>
<dbReference type="SUPFAM" id="SSF47413">
    <property type="entry name" value="lambda repressor-like DNA-binding domains"/>
    <property type="match status" value="1"/>
</dbReference>
<organism evidence="2 3">
    <name type="scientific">Saccharothrix texasensis</name>
    <dbReference type="NCBI Taxonomy" id="103734"/>
    <lineage>
        <taxon>Bacteria</taxon>
        <taxon>Bacillati</taxon>
        <taxon>Actinomycetota</taxon>
        <taxon>Actinomycetes</taxon>
        <taxon>Pseudonocardiales</taxon>
        <taxon>Pseudonocardiaceae</taxon>
        <taxon>Saccharothrix</taxon>
    </lineage>
</organism>
<dbReference type="AlphaFoldDB" id="A0A3N1H139"/>
<comment type="caution">
    <text evidence="2">The sequence shown here is derived from an EMBL/GenBank/DDBJ whole genome shotgun (WGS) entry which is preliminary data.</text>
</comment>
<evidence type="ECO:0000259" key="1">
    <source>
        <dbReference type="PROSITE" id="PS50943"/>
    </source>
</evidence>
<proteinExistence type="predicted"/>
<reference evidence="2 3" key="1">
    <citation type="submission" date="2018-11" db="EMBL/GenBank/DDBJ databases">
        <title>Sequencing the genomes of 1000 actinobacteria strains.</title>
        <authorList>
            <person name="Klenk H.-P."/>
        </authorList>
    </citation>
    <scope>NUCLEOTIDE SEQUENCE [LARGE SCALE GENOMIC DNA]</scope>
    <source>
        <strain evidence="2 3">DSM 44231</strain>
    </source>
</reference>
<dbReference type="PROSITE" id="PS50943">
    <property type="entry name" value="HTH_CROC1"/>
    <property type="match status" value="1"/>
</dbReference>
<keyword evidence="3" id="KW-1185">Reference proteome</keyword>
<dbReference type="Proteomes" id="UP000268727">
    <property type="component" value="Unassembled WGS sequence"/>
</dbReference>
<dbReference type="CDD" id="cd00093">
    <property type="entry name" value="HTH_XRE"/>
    <property type="match status" value="1"/>
</dbReference>
<dbReference type="GO" id="GO:0003677">
    <property type="term" value="F:DNA binding"/>
    <property type="evidence" value="ECO:0007669"/>
    <property type="project" value="InterPro"/>
</dbReference>